<proteinExistence type="predicted"/>
<evidence type="ECO:0000313" key="2">
    <source>
        <dbReference type="Proteomes" id="UP000507470"/>
    </source>
</evidence>
<accession>A0A6J8EIF2</accession>
<gene>
    <name evidence="1" type="ORF">MCOR_52004</name>
</gene>
<dbReference type="Proteomes" id="UP000507470">
    <property type="component" value="Unassembled WGS sequence"/>
</dbReference>
<dbReference type="EMBL" id="CACVKT020009049">
    <property type="protein sequence ID" value="CAC5419696.1"/>
    <property type="molecule type" value="Genomic_DNA"/>
</dbReference>
<keyword evidence="2" id="KW-1185">Reference proteome</keyword>
<dbReference type="OrthoDB" id="6162750at2759"/>
<reference evidence="1 2" key="1">
    <citation type="submission" date="2020-06" db="EMBL/GenBank/DDBJ databases">
        <authorList>
            <person name="Li R."/>
            <person name="Bekaert M."/>
        </authorList>
    </citation>
    <scope>NUCLEOTIDE SEQUENCE [LARGE SCALE GENOMIC DNA]</scope>
    <source>
        <strain evidence="2">wild</strain>
    </source>
</reference>
<sequence length="362" mass="41635">MYTVVTTLVLGNGIINTEIESELERCYVDFDYTEKTKRTSNAESDFVFKIEPQVMYRNEVLDVAVLKLKREKHKQFPPPLESFDSLDPDKDDDKAIYLIDHDKSDEKKFNFGIGLWNPTDERMKGIEKFCKEYGKGNGYIGLDRKDRLVIQCKFVSGASGCPGVIIYKRKAFVVLVYVRGYPDFYYSKQLPDREREKFPKERLLQQGVNIGYVFKTMTTSKMHLGLRNEIFPHEAYLEQQSSGQHQYTIGGAKTSTDTYKSDSLFGNINHLKDIPETQNNMEKGTTCTEEYSETAIPEAAKYNRQESYALATGKRGDIVYPQMQPPADDTDKTLQHGNGQNFAFYRNEQDSKQGENIINYCN</sequence>
<evidence type="ECO:0000313" key="1">
    <source>
        <dbReference type="EMBL" id="CAC5419696.1"/>
    </source>
</evidence>
<protein>
    <submittedName>
        <fullName evidence="1">Uncharacterized protein</fullName>
    </submittedName>
</protein>
<name>A0A6J8EIF2_MYTCO</name>
<dbReference type="AlphaFoldDB" id="A0A6J8EIF2"/>
<organism evidence="1 2">
    <name type="scientific">Mytilus coruscus</name>
    <name type="common">Sea mussel</name>
    <dbReference type="NCBI Taxonomy" id="42192"/>
    <lineage>
        <taxon>Eukaryota</taxon>
        <taxon>Metazoa</taxon>
        <taxon>Spiralia</taxon>
        <taxon>Lophotrochozoa</taxon>
        <taxon>Mollusca</taxon>
        <taxon>Bivalvia</taxon>
        <taxon>Autobranchia</taxon>
        <taxon>Pteriomorphia</taxon>
        <taxon>Mytilida</taxon>
        <taxon>Mytiloidea</taxon>
        <taxon>Mytilidae</taxon>
        <taxon>Mytilinae</taxon>
        <taxon>Mytilus</taxon>
    </lineage>
</organism>